<reference evidence="2" key="1">
    <citation type="journal article" date="2014" name="Proc. Natl. Acad. Sci. U.S.A.">
        <title>Extensive sampling of basidiomycete genomes demonstrates inadequacy of the white-rot/brown-rot paradigm for wood decay fungi.</title>
        <authorList>
            <person name="Riley R."/>
            <person name="Salamov A.A."/>
            <person name="Brown D.W."/>
            <person name="Nagy L.G."/>
            <person name="Floudas D."/>
            <person name="Held B.W."/>
            <person name="Levasseur A."/>
            <person name="Lombard V."/>
            <person name="Morin E."/>
            <person name="Otillar R."/>
            <person name="Lindquist E.A."/>
            <person name="Sun H."/>
            <person name="LaButti K.M."/>
            <person name="Schmutz J."/>
            <person name="Jabbour D."/>
            <person name="Luo H."/>
            <person name="Baker S.E."/>
            <person name="Pisabarro A.G."/>
            <person name="Walton J.D."/>
            <person name="Blanchette R.A."/>
            <person name="Henrissat B."/>
            <person name="Martin F."/>
            <person name="Cullen D."/>
            <person name="Hibbett D.S."/>
            <person name="Grigoriev I.V."/>
        </authorList>
    </citation>
    <scope>NUCLEOTIDE SEQUENCE [LARGE SCALE GENOMIC DNA]</scope>
    <source>
        <strain evidence="2">MUCL 33604</strain>
    </source>
</reference>
<sequence length="293" mass="33418">MSPYIPVRRQSSMESKVSLSDFPSARKFKISPGRYSAQNFTKWIKSPEACSDGVDQLSILSAAWGKTDKAPSHEYLVVTLRNSPSTLRLERDTDSWSTLWSPKSRSNCKNTVTISDQFLDLVGRNDTILASFAFKYPAAPLISLASLLEIISQQADRYNVWTFNCWWYACCLWRNLAKCAERDNMCFRMNQEASEVRRLADGEGFESWDAIKFAQVLEFVHLAALERTWSRDSQTAKSQLRKASEDIERLFSRLAWLTEMRGASGCDKLRVLIASQVCSEQNPLLVILTLSRR</sequence>
<dbReference type="AlphaFoldDB" id="A0A067PJM0"/>
<accession>A0A067PJM0</accession>
<dbReference type="HOGENOM" id="CLU_041448_0_0_1"/>
<dbReference type="EMBL" id="KL197726">
    <property type="protein sequence ID" value="KDQ55103.1"/>
    <property type="molecule type" value="Genomic_DNA"/>
</dbReference>
<dbReference type="Proteomes" id="UP000027265">
    <property type="component" value="Unassembled WGS sequence"/>
</dbReference>
<name>A0A067PJM0_9AGAM</name>
<dbReference type="InParanoid" id="A0A067PJM0"/>
<evidence type="ECO:0000313" key="1">
    <source>
        <dbReference type="EMBL" id="KDQ55103.1"/>
    </source>
</evidence>
<organism evidence="1 2">
    <name type="scientific">Jaapia argillacea MUCL 33604</name>
    <dbReference type="NCBI Taxonomy" id="933084"/>
    <lineage>
        <taxon>Eukaryota</taxon>
        <taxon>Fungi</taxon>
        <taxon>Dikarya</taxon>
        <taxon>Basidiomycota</taxon>
        <taxon>Agaricomycotina</taxon>
        <taxon>Agaricomycetes</taxon>
        <taxon>Agaricomycetidae</taxon>
        <taxon>Jaapiales</taxon>
        <taxon>Jaapiaceae</taxon>
        <taxon>Jaapia</taxon>
    </lineage>
</organism>
<gene>
    <name evidence="1" type="ORF">JAAARDRAFT_341184</name>
</gene>
<protein>
    <submittedName>
        <fullName evidence="1">Uncharacterized protein</fullName>
    </submittedName>
</protein>
<keyword evidence="2" id="KW-1185">Reference proteome</keyword>
<evidence type="ECO:0000313" key="2">
    <source>
        <dbReference type="Proteomes" id="UP000027265"/>
    </source>
</evidence>
<proteinExistence type="predicted"/>